<dbReference type="Pfam" id="PF00295">
    <property type="entry name" value="Glyco_hydro_28"/>
    <property type="match status" value="1"/>
</dbReference>
<dbReference type="InterPro" id="IPR000743">
    <property type="entry name" value="Glyco_hydro_28"/>
</dbReference>
<keyword evidence="7" id="KW-0961">Cell wall biogenesis/degradation</keyword>
<dbReference type="SUPFAM" id="SSF51126">
    <property type="entry name" value="Pectin lyase-like"/>
    <property type="match status" value="1"/>
</dbReference>
<dbReference type="SUPFAM" id="SSF50129">
    <property type="entry name" value="GroES-like"/>
    <property type="match status" value="1"/>
</dbReference>
<feature type="non-terminal residue" evidence="12">
    <location>
        <position position="607"/>
    </location>
</feature>
<dbReference type="EMBL" id="JAKUCV010004884">
    <property type="protein sequence ID" value="KAJ4833701.1"/>
    <property type="molecule type" value="Genomic_DNA"/>
</dbReference>
<dbReference type="Gene3D" id="2.160.20.10">
    <property type="entry name" value="Single-stranded right-handed beta-helix, Pectin lyase-like"/>
    <property type="match status" value="1"/>
</dbReference>
<keyword evidence="4" id="KW-0964">Secreted</keyword>
<protein>
    <recommendedName>
        <fullName evidence="14">Enoyl reductase (ER) domain-containing protein</fullName>
    </recommendedName>
</protein>
<name>A0A9Q0J8U7_9ROSI</name>
<keyword evidence="5 8" id="KW-0378">Hydrolase</keyword>
<feature type="domain" description="Oxidoreductase N-terminal" evidence="11">
    <location>
        <begin position="387"/>
        <end position="492"/>
    </location>
</feature>
<comment type="caution">
    <text evidence="12">The sequence shown here is derived from an EMBL/GenBank/DDBJ whole genome shotgun (WGS) entry which is preliminary data.</text>
</comment>
<evidence type="ECO:0000256" key="8">
    <source>
        <dbReference type="RuleBase" id="RU361169"/>
    </source>
</evidence>
<keyword evidence="9" id="KW-0732">Signal</keyword>
<keyword evidence="6 8" id="KW-0326">Glycosidase</keyword>
<keyword evidence="13" id="KW-1185">Reference proteome</keyword>
<dbReference type="InterPro" id="IPR012334">
    <property type="entry name" value="Pectin_lyas_fold"/>
</dbReference>
<sequence>MAQFLCLHTAISLLIIVFLRIIPSSATPISINVIKYGAKPHGKTDSTQAFLNAWIAACGCESPTTIYVPKGRYLLGSLDLQGKKCKSPKITIKIDGTLVAPEDYRILGQCKSWISFEDVTNVSILGGSLDSKGSSLWACKAAKGHCPKGATGLRSLNAQLYHIVINGCENVVVKRVRTIAPGDSPNTDGIHVELSKNVVIKNSAMKTGDDCISIGRGTVDLWIEGVKCGPGHGISLAKEEDEPGVQNVTVKRTVFTGSTNGFRIKSWARHSNGFVRGVRFLGAVMHNVQFPIIIDQDYCPHNLNCPKQASGVQINDVIYQGIRGTSATEDINLSYRSRASTFYCAHVDETVIGKIQPSLDLLCFLEEERTELLLIMEGGGARVVENKQVIFKGYIEGTPKETDMEVKVGKVELKAPKGSGALLVKNLYLSCDPFMRGRMRENFDSYIPPFVPGQALQGFGVSKVLESDHPDFKHGDIVTGFTCWEEYSILQIEKGLRKIKQDDIPLSYYVGLLGAVGQLVGQLAKLHGCYVVGSAGTSEKVSILKNKLGFDEAFNYKEEPDLNAALKRYFPKGIDVYFDNVGGDMLDAAVANMRTHGRIADAGIPAT</sequence>
<reference evidence="12" key="2">
    <citation type="journal article" date="2023" name="Plants (Basel)">
        <title>Annotation of the Turnera subulata (Passifloraceae) Draft Genome Reveals the S-Locus Evolved after the Divergence of Turneroideae from Passifloroideae in a Stepwise Manner.</title>
        <authorList>
            <person name="Henning P.M."/>
            <person name="Roalson E.H."/>
            <person name="Mir W."/>
            <person name="McCubbin A.G."/>
            <person name="Shore J.S."/>
        </authorList>
    </citation>
    <scope>NUCLEOTIDE SEQUENCE</scope>
    <source>
        <strain evidence="12">F60SS</strain>
    </source>
</reference>
<evidence type="ECO:0000256" key="9">
    <source>
        <dbReference type="SAM" id="SignalP"/>
    </source>
</evidence>
<comment type="subcellular location">
    <subcellularLocation>
        <location evidence="1">Secreted</location>
        <location evidence="1">Cell wall</location>
    </subcellularLocation>
</comment>
<comment type="similarity">
    <text evidence="2 8">Belongs to the glycosyl hydrolase 28 family.</text>
</comment>
<dbReference type="InterPro" id="IPR011032">
    <property type="entry name" value="GroES-like_sf"/>
</dbReference>
<evidence type="ECO:0000256" key="3">
    <source>
        <dbReference type="ARBA" id="ARBA00022512"/>
    </source>
</evidence>
<dbReference type="Proteomes" id="UP001141552">
    <property type="component" value="Unassembled WGS sequence"/>
</dbReference>
<dbReference type="InterPro" id="IPR041694">
    <property type="entry name" value="ADH_N_2"/>
</dbReference>
<accession>A0A9Q0J8U7</accession>
<feature type="signal peptide" evidence="9">
    <location>
        <begin position="1"/>
        <end position="26"/>
    </location>
</feature>
<dbReference type="InterPro" id="IPR013149">
    <property type="entry name" value="ADH-like_C"/>
</dbReference>
<organism evidence="12 13">
    <name type="scientific">Turnera subulata</name>
    <dbReference type="NCBI Taxonomy" id="218843"/>
    <lineage>
        <taxon>Eukaryota</taxon>
        <taxon>Viridiplantae</taxon>
        <taxon>Streptophyta</taxon>
        <taxon>Embryophyta</taxon>
        <taxon>Tracheophyta</taxon>
        <taxon>Spermatophyta</taxon>
        <taxon>Magnoliopsida</taxon>
        <taxon>eudicotyledons</taxon>
        <taxon>Gunneridae</taxon>
        <taxon>Pentapetalae</taxon>
        <taxon>rosids</taxon>
        <taxon>fabids</taxon>
        <taxon>Malpighiales</taxon>
        <taxon>Passifloraceae</taxon>
        <taxon>Turnera</taxon>
    </lineage>
</organism>
<dbReference type="Gene3D" id="3.90.180.10">
    <property type="entry name" value="Medium-chain alcohol dehydrogenases, catalytic domain"/>
    <property type="match status" value="1"/>
</dbReference>
<dbReference type="PANTHER" id="PTHR31375">
    <property type="match status" value="1"/>
</dbReference>
<feature type="domain" description="Alcohol dehydrogenase-like C-terminal" evidence="10">
    <location>
        <begin position="515"/>
        <end position="605"/>
    </location>
</feature>
<evidence type="ECO:0000256" key="2">
    <source>
        <dbReference type="ARBA" id="ARBA00008834"/>
    </source>
</evidence>
<evidence type="ECO:0000256" key="5">
    <source>
        <dbReference type="ARBA" id="ARBA00022801"/>
    </source>
</evidence>
<dbReference type="InterPro" id="IPR036291">
    <property type="entry name" value="NAD(P)-bd_dom_sf"/>
</dbReference>
<proteinExistence type="inferred from homology"/>
<feature type="chain" id="PRO_5040206767" description="Enoyl reductase (ER) domain-containing protein" evidence="9">
    <location>
        <begin position="27"/>
        <end position="607"/>
    </location>
</feature>
<dbReference type="GO" id="GO:0005975">
    <property type="term" value="P:carbohydrate metabolic process"/>
    <property type="evidence" value="ECO:0007669"/>
    <property type="project" value="InterPro"/>
</dbReference>
<gene>
    <name evidence="12" type="ORF">Tsubulata_044261</name>
</gene>
<dbReference type="Pfam" id="PF00107">
    <property type="entry name" value="ADH_zinc_N"/>
    <property type="match status" value="1"/>
</dbReference>
<evidence type="ECO:0000256" key="4">
    <source>
        <dbReference type="ARBA" id="ARBA00022525"/>
    </source>
</evidence>
<evidence type="ECO:0000256" key="7">
    <source>
        <dbReference type="ARBA" id="ARBA00023316"/>
    </source>
</evidence>
<reference evidence="12" key="1">
    <citation type="submission" date="2022-02" db="EMBL/GenBank/DDBJ databases">
        <authorList>
            <person name="Henning P.M."/>
            <person name="McCubbin A.G."/>
            <person name="Shore J.S."/>
        </authorList>
    </citation>
    <scope>NUCLEOTIDE SEQUENCE</scope>
    <source>
        <strain evidence="12">F60SS</strain>
        <tissue evidence="12">Leaves</tissue>
    </source>
</reference>
<evidence type="ECO:0000313" key="13">
    <source>
        <dbReference type="Proteomes" id="UP001141552"/>
    </source>
</evidence>
<evidence type="ECO:0000256" key="6">
    <source>
        <dbReference type="ARBA" id="ARBA00023295"/>
    </source>
</evidence>
<dbReference type="GO" id="GO:0004650">
    <property type="term" value="F:polygalacturonase activity"/>
    <property type="evidence" value="ECO:0007669"/>
    <property type="project" value="InterPro"/>
</dbReference>
<dbReference type="InterPro" id="IPR006626">
    <property type="entry name" value="PbH1"/>
</dbReference>
<dbReference type="OrthoDB" id="1427311at2759"/>
<dbReference type="Gene3D" id="3.40.50.720">
    <property type="entry name" value="NAD(P)-binding Rossmann-like Domain"/>
    <property type="match status" value="1"/>
</dbReference>
<keyword evidence="3" id="KW-0134">Cell wall</keyword>
<dbReference type="SMART" id="SM00710">
    <property type="entry name" value="PbH1"/>
    <property type="match status" value="3"/>
</dbReference>
<evidence type="ECO:0000259" key="11">
    <source>
        <dbReference type="Pfam" id="PF16884"/>
    </source>
</evidence>
<evidence type="ECO:0000259" key="10">
    <source>
        <dbReference type="Pfam" id="PF00107"/>
    </source>
</evidence>
<evidence type="ECO:0000256" key="1">
    <source>
        <dbReference type="ARBA" id="ARBA00004191"/>
    </source>
</evidence>
<dbReference type="SUPFAM" id="SSF51735">
    <property type="entry name" value="NAD(P)-binding Rossmann-fold domains"/>
    <property type="match status" value="1"/>
</dbReference>
<evidence type="ECO:0000313" key="12">
    <source>
        <dbReference type="EMBL" id="KAJ4833701.1"/>
    </source>
</evidence>
<dbReference type="AlphaFoldDB" id="A0A9Q0J8U7"/>
<dbReference type="Pfam" id="PF16884">
    <property type="entry name" value="ADH_N_2"/>
    <property type="match status" value="1"/>
</dbReference>
<dbReference type="InterPro" id="IPR011050">
    <property type="entry name" value="Pectin_lyase_fold/virulence"/>
</dbReference>
<evidence type="ECO:0008006" key="14">
    <source>
        <dbReference type="Google" id="ProtNLM"/>
    </source>
</evidence>
<dbReference type="GO" id="GO:0071555">
    <property type="term" value="P:cell wall organization"/>
    <property type="evidence" value="ECO:0007669"/>
    <property type="project" value="UniProtKB-KW"/>
</dbReference>